<reference evidence="6" key="1">
    <citation type="journal article" date="2019" name="Int. J. Syst. Evol. Microbiol.">
        <title>The Global Catalogue of Microorganisms (GCM) 10K type strain sequencing project: providing services to taxonomists for standard genome sequencing and annotation.</title>
        <authorList>
            <consortium name="The Broad Institute Genomics Platform"/>
            <consortium name="The Broad Institute Genome Sequencing Center for Infectious Disease"/>
            <person name="Wu L."/>
            <person name="Ma J."/>
        </authorList>
    </citation>
    <scope>NUCLEOTIDE SEQUENCE [LARGE SCALE GENOMIC DNA]</scope>
    <source>
        <strain evidence="6">KCTC 22558</strain>
    </source>
</reference>
<accession>A0ABQ3BUX7</accession>
<feature type="region of interest" description="Disordered" evidence="4">
    <location>
        <begin position="256"/>
        <end position="285"/>
    </location>
</feature>
<sequence>MGFGFPAFDPAAFERMGRQWLAALTPQPAPADPFAAWKPASPANAFDPSAVATQWLSQMQQLAAQFGGAQPADVARAWRAMLGDNPFAQAAVTNAFVPPSFTMPGAARGPFEQPAFGYTREHQERAQAFAKSVTEFQQAAQAFGAFIAAAGQDAYSRFESLLAQRSESGKPVESARALFDLWIDAAEDAYADVALGEPFQKAFGDYVNAQMRVRAGIQKEIELSAAQLGLPGREEVDAAHRKITALEREVRRLRETVESLSAAPPAADAETAPTPKRGARTSGKR</sequence>
<evidence type="ECO:0000256" key="4">
    <source>
        <dbReference type="SAM" id="MobiDB-lite"/>
    </source>
</evidence>
<name>A0ABQ3BUX7_9GAMM</name>
<dbReference type="Pfam" id="PF09712">
    <property type="entry name" value="PHA_synth_III_E"/>
    <property type="match status" value="1"/>
</dbReference>
<dbReference type="InterPro" id="IPR010123">
    <property type="entry name" value="PHA_synth_III_E"/>
</dbReference>
<dbReference type="Proteomes" id="UP000643403">
    <property type="component" value="Unassembled WGS sequence"/>
</dbReference>
<comment type="caution">
    <text evidence="5">The sequence shown here is derived from an EMBL/GenBank/DDBJ whole genome shotgun (WGS) entry which is preliminary data.</text>
</comment>
<evidence type="ECO:0000256" key="3">
    <source>
        <dbReference type="ARBA" id="ARBA00022752"/>
    </source>
</evidence>
<comment type="pathway">
    <text evidence="1">Biopolymer metabolism; poly-(R)-3-hydroxybutanoate biosynthesis.</text>
</comment>
<gene>
    <name evidence="5" type="ORF">GCM10008101_10190</name>
</gene>
<proteinExistence type="predicted"/>
<evidence type="ECO:0000313" key="5">
    <source>
        <dbReference type="EMBL" id="GGZ58451.1"/>
    </source>
</evidence>
<evidence type="ECO:0000313" key="6">
    <source>
        <dbReference type="Proteomes" id="UP000643403"/>
    </source>
</evidence>
<keyword evidence="6" id="KW-1185">Reference proteome</keyword>
<evidence type="ECO:0000256" key="2">
    <source>
        <dbReference type="ARBA" id="ARBA00019066"/>
    </source>
</evidence>
<keyword evidence="3" id="KW-0583">PHB biosynthesis</keyword>
<evidence type="ECO:0000256" key="1">
    <source>
        <dbReference type="ARBA" id="ARBA00004683"/>
    </source>
</evidence>
<protein>
    <recommendedName>
        <fullName evidence="2">Poly(3-hydroxyalkanoate) polymerase subunit PhaE</fullName>
    </recommendedName>
</protein>
<dbReference type="EMBL" id="BMXY01000001">
    <property type="protein sequence ID" value="GGZ58451.1"/>
    <property type="molecule type" value="Genomic_DNA"/>
</dbReference>
<feature type="compositionally biased region" description="Low complexity" evidence="4">
    <location>
        <begin position="262"/>
        <end position="275"/>
    </location>
</feature>
<organism evidence="5 6">
    <name type="scientific">Cognatilysobacter xinjiangensis</name>
    <dbReference type="NCBI Taxonomy" id="546892"/>
    <lineage>
        <taxon>Bacteria</taxon>
        <taxon>Pseudomonadati</taxon>
        <taxon>Pseudomonadota</taxon>
        <taxon>Gammaproteobacteria</taxon>
        <taxon>Lysobacterales</taxon>
        <taxon>Lysobacteraceae</taxon>
        <taxon>Cognatilysobacter</taxon>
    </lineage>
</organism>